<dbReference type="EMBL" id="JAKOGI010000634">
    <property type="protein sequence ID" value="KAJ8432115.1"/>
    <property type="molecule type" value="Genomic_DNA"/>
</dbReference>
<keyword evidence="1" id="KW-1133">Transmembrane helix</keyword>
<organism evidence="2 3">
    <name type="scientific">Carnegiea gigantea</name>
    <dbReference type="NCBI Taxonomy" id="171969"/>
    <lineage>
        <taxon>Eukaryota</taxon>
        <taxon>Viridiplantae</taxon>
        <taxon>Streptophyta</taxon>
        <taxon>Embryophyta</taxon>
        <taxon>Tracheophyta</taxon>
        <taxon>Spermatophyta</taxon>
        <taxon>Magnoliopsida</taxon>
        <taxon>eudicotyledons</taxon>
        <taxon>Gunneridae</taxon>
        <taxon>Pentapetalae</taxon>
        <taxon>Caryophyllales</taxon>
        <taxon>Cactineae</taxon>
        <taxon>Cactaceae</taxon>
        <taxon>Cactoideae</taxon>
        <taxon>Echinocereeae</taxon>
        <taxon>Carnegiea</taxon>
    </lineage>
</organism>
<gene>
    <name evidence="2" type="ORF">Cgig2_027303</name>
</gene>
<evidence type="ECO:0000313" key="2">
    <source>
        <dbReference type="EMBL" id="KAJ8432115.1"/>
    </source>
</evidence>
<feature type="transmembrane region" description="Helical" evidence="1">
    <location>
        <begin position="21"/>
        <end position="40"/>
    </location>
</feature>
<keyword evidence="1" id="KW-0812">Transmembrane</keyword>
<dbReference type="AlphaFoldDB" id="A0A9Q1JWE7"/>
<proteinExistence type="predicted"/>
<accession>A0A9Q1JWE7</accession>
<sequence length="193" mass="20577">MNRFSSGVFLPYAGDSRKLASFAYWILGLCPNCVAVRLVATFCWSQWKLFPLSNVHGSCYVLLLEIFVLHVLLKAYVVKGSLPNDHLRTFGSSSLTSPRNSHASDGSSANFGSLVPLGSGVACKIAFSKLGVRDIYMIPVAKGLSGKLLLVEKLPFHSCNGVVLAVAPLAGLTPGVNTPSLFESLSSLTSKSI</sequence>
<feature type="transmembrane region" description="Helical" evidence="1">
    <location>
        <begin position="60"/>
        <end position="78"/>
    </location>
</feature>
<reference evidence="2" key="1">
    <citation type="submission" date="2022-04" db="EMBL/GenBank/DDBJ databases">
        <title>Carnegiea gigantea Genome sequencing and assembly v2.</title>
        <authorList>
            <person name="Copetti D."/>
            <person name="Sanderson M.J."/>
            <person name="Burquez A."/>
            <person name="Wojciechowski M.F."/>
        </authorList>
    </citation>
    <scope>NUCLEOTIDE SEQUENCE</scope>
    <source>
        <strain evidence="2">SGP5-SGP5p</strain>
        <tissue evidence="2">Aerial part</tissue>
    </source>
</reference>
<dbReference type="Proteomes" id="UP001153076">
    <property type="component" value="Unassembled WGS sequence"/>
</dbReference>
<keyword evidence="3" id="KW-1185">Reference proteome</keyword>
<comment type="caution">
    <text evidence="2">The sequence shown here is derived from an EMBL/GenBank/DDBJ whole genome shotgun (WGS) entry which is preliminary data.</text>
</comment>
<keyword evidence="1" id="KW-0472">Membrane</keyword>
<protein>
    <submittedName>
        <fullName evidence="2">Uncharacterized protein</fullName>
    </submittedName>
</protein>
<evidence type="ECO:0000313" key="3">
    <source>
        <dbReference type="Proteomes" id="UP001153076"/>
    </source>
</evidence>
<dbReference type="OrthoDB" id="1724023at2759"/>
<evidence type="ECO:0000256" key="1">
    <source>
        <dbReference type="SAM" id="Phobius"/>
    </source>
</evidence>
<name>A0A9Q1JWE7_9CARY</name>